<evidence type="ECO:0000313" key="2">
    <source>
        <dbReference type="Proteomes" id="UP000264800"/>
    </source>
</evidence>
<dbReference type="Proteomes" id="UP000264800">
    <property type="component" value="Unplaced"/>
</dbReference>
<name>A0A3Q3BKC9_KRYMA</name>
<reference evidence="1" key="1">
    <citation type="submission" date="2025-08" db="UniProtKB">
        <authorList>
            <consortium name="Ensembl"/>
        </authorList>
    </citation>
    <scope>IDENTIFICATION</scope>
</reference>
<dbReference type="Ensembl" id="ENSKMAT00000025744.1">
    <property type="protein sequence ID" value="ENSKMAP00000025424.1"/>
    <property type="gene ID" value="ENSKMAG00000018836.1"/>
</dbReference>
<sequence>MPLEIRRTQIAIIYWANIKGHNETHPPLNTLQPCQEKEKKQFDSFGWKIMNKIEDIGMNSCQISPRAGTRRRYHDDGISDEEIDGKRLFDLEEKVSSQRFGSDRVVRMEGKGRQTWWVLCL</sequence>
<dbReference type="STRING" id="37003.ENSKMAP00000025424"/>
<proteinExistence type="predicted"/>
<evidence type="ECO:0000313" key="1">
    <source>
        <dbReference type="Ensembl" id="ENSKMAP00000025424.1"/>
    </source>
</evidence>
<reference evidence="1" key="2">
    <citation type="submission" date="2025-09" db="UniProtKB">
        <authorList>
            <consortium name="Ensembl"/>
        </authorList>
    </citation>
    <scope>IDENTIFICATION</scope>
</reference>
<accession>A0A3Q3BKC9</accession>
<organism evidence="1 2">
    <name type="scientific">Kryptolebias marmoratus</name>
    <name type="common">Mangrove killifish</name>
    <name type="synonym">Rivulus marmoratus</name>
    <dbReference type="NCBI Taxonomy" id="37003"/>
    <lineage>
        <taxon>Eukaryota</taxon>
        <taxon>Metazoa</taxon>
        <taxon>Chordata</taxon>
        <taxon>Craniata</taxon>
        <taxon>Vertebrata</taxon>
        <taxon>Euteleostomi</taxon>
        <taxon>Actinopterygii</taxon>
        <taxon>Neopterygii</taxon>
        <taxon>Teleostei</taxon>
        <taxon>Neoteleostei</taxon>
        <taxon>Acanthomorphata</taxon>
        <taxon>Ovalentaria</taxon>
        <taxon>Atherinomorphae</taxon>
        <taxon>Cyprinodontiformes</taxon>
        <taxon>Rivulidae</taxon>
        <taxon>Kryptolebias</taxon>
    </lineage>
</organism>
<keyword evidence="2" id="KW-1185">Reference proteome</keyword>
<dbReference type="AlphaFoldDB" id="A0A3Q3BKC9"/>
<protein>
    <submittedName>
        <fullName evidence="1">Uncharacterized protein</fullName>
    </submittedName>
</protein>